<evidence type="ECO:0000256" key="3">
    <source>
        <dbReference type="ARBA" id="ARBA00010584"/>
    </source>
</evidence>
<dbReference type="InterPro" id="IPR051823">
    <property type="entry name" value="ASADH-related"/>
</dbReference>
<dbReference type="Pfam" id="PF02774">
    <property type="entry name" value="Semialdhyde_dhC"/>
    <property type="match status" value="1"/>
</dbReference>
<keyword evidence="6" id="KW-0791">Threonine biosynthesis</keyword>
<dbReference type="GO" id="GO:0051287">
    <property type="term" value="F:NAD binding"/>
    <property type="evidence" value="ECO:0007669"/>
    <property type="project" value="InterPro"/>
</dbReference>
<dbReference type="NCBIfam" id="TIGR00978">
    <property type="entry name" value="asd_EA"/>
    <property type="match status" value="1"/>
</dbReference>
<name>F4S9G2_MELLP</name>
<evidence type="ECO:0000256" key="7">
    <source>
        <dbReference type="ARBA" id="ARBA00022857"/>
    </source>
</evidence>
<dbReference type="EMBL" id="GL883170">
    <property type="protein sequence ID" value="EGF98735.1"/>
    <property type="molecule type" value="Genomic_DNA"/>
</dbReference>
<dbReference type="Proteomes" id="UP000001072">
    <property type="component" value="Unassembled WGS sequence"/>
</dbReference>
<dbReference type="Pfam" id="PF01118">
    <property type="entry name" value="Semialdhyde_dh"/>
    <property type="match status" value="1"/>
</dbReference>
<evidence type="ECO:0000256" key="13">
    <source>
        <dbReference type="PIRSR" id="PIRSR000148-1"/>
    </source>
</evidence>
<dbReference type="NCBIfam" id="NF006416">
    <property type="entry name" value="PRK08664.1"/>
    <property type="match status" value="1"/>
</dbReference>
<proteinExistence type="inferred from homology"/>
<evidence type="ECO:0000256" key="10">
    <source>
        <dbReference type="ARBA" id="ARBA00049864"/>
    </source>
</evidence>
<dbReference type="InterPro" id="IPR000534">
    <property type="entry name" value="Semialdehyde_DH_NAD-bd"/>
</dbReference>
<dbReference type="PIRSF" id="PIRSF000148">
    <property type="entry name" value="ASA_dh"/>
    <property type="match status" value="1"/>
</dbReference>
<dbReference type="FunCoup" id="F4S9G2">
    <property type="interactions" value="208"/>
</dbReference>
<dbReference type="InterPro" id="IPR005676">
    <property type="entry name" value="Asp_semi-ald_DH_pep-lack"/>
</dbReference>
<dbReference type="VEuPathDB" id="FungiDB:MELLADRAFT_50909"/>
<evidence type="ECO:0000259" key="14">
    <source>
        <dbReference type="SMART" id="SM00859"/>
    </source>
</evidence>
<protein>
    <recommendedName>
        <fullName evidence="12">Aspartate-semialdehyde dehydrogenase</fullName>
        <ecNumber evidence="4">1.2.1.11</ecNumber>
    </recommendedName>
</protein>
<keyword evidence="5" id="KW-0028">Amino-acid biosynthesis</keyword>
<comment type="similarity">
    <text evidence="3">Belongs to the aspartate-semialdehyde dehydrogenase family.</text>
</comment>
<organism evidence="16">
    <name type="scientific">Melampsora larici-populina (strain 98AG31 / pathotype 3-4-7)</name>
    <name type="common">Poplar leaf rust fungus</name>
    <dbReference type="NCBI Taxonomy" id="747676"/>
    <lineage>
        <taxon>Eukaryota</taxon>
        <taxon>Fungi</taxon>
        <taxon>Dikarya</taxon>
        <taxon>Basidiomycota</taxon>
        <taxon>Pucciniomycotina</taxon>
        <taxon>Pucciniomycetes</taxon>
        <taxon>Pucciniales</taxon>
        <taxon>Melampsoraceae</taxon>
        <taxon>Melampsora</taxon>
    </lineage>
</organism>
<dbReference type="EC" id="1.2.1.11" evidence="4"/>
<dbReference type="RefSeq" id="XP_007417979.1">
    <property type="nucleotide sequence ID" value="XM_007417917.1"/>
</dbReference>
<comment type="pathway">
    <text evidence="1">Amino-acid biosynthesis; L-methionine biosynthesis via de novo pathway; L-homoserine from L-aspartate: step 2/3.</text>
</comment>
<dbReference type="SUPFAM" id="SSF51735">
    <property type="entry name" value="NAD(P)-binding Rossmann-fold domains"/>
    <property type="match status" value="1"/>
</dbReference>
<dbReference type="GO" id="GO:0046983">
    <property type="term" value="F:protein dimerization activity"/>
    <property type="evidence" value="ECO:0007669"/>
    <property type="project" value="InterPro"/>
</dbReference>
<dbReference type="GO" id="GO:0009090">
    <property type="term" value="P:homoserine biosynthetic process"/>
    <property type="evidence" value="ECO:0007669"/>
    <property type="project" value="EnsemblFungi"/>
</dbReference>
<evidence type="ECO:0000256" key="12">
    <source>
        <dbReference type="ARBA" id="ARBA00050041"/>
    </source>
</evidence>
<dbReference type="SUPFAM" id="SSF55347">
    <property type="entry name" value="Glyceraldehyde-3-phosphate dehydrogenase-like, C-terminal domain"/>
    <property type="match status" value="1"/>
</dbReference>
<sequence length="380" mass="42214">MTTDSKRIINVGVLGATGTVGQRFLILLSNHPNFKLIKIGASKRSSNQTYQSIVKWKQTVPIPQDFQDLVVSECDPKEFDGCEIIFSGLDSDVSEEIETKFRLKDFPVFSNSKSFRRDGLCPLVVPLVNPDHLHQIPYQRSQLTSPSYPITKGFIVTNANCSTTGLVVVLKALESSFGPIEKVRMTTFQAISGGGYPGVSSLDILDNVIPYIEGEEEKIQWETQKILGNLSTDQTEIILRSNELQTSCNHTKTNRIDISVTTTRVPVLDGHLSDVSVSFKNKPIPSIDEIQQVLKSYRTDANSLQCFSAPQFPIFVHHQIDRPQPRLDRYFQNGSGINIGRIRKCEVLDIKFIILTNNVSIGAATSSIMNAELTVAKGLI</sequence>
<dbReference type="AlphaFoldDB" id="F4S9G2"/>
<dbReference type="Gene3D" id="3.30.360.10">
    <property type="entry name" value="Dihydrodipicolinate Reductase, domain 2"/>
    <property type="match status" value="1"/>
</dbReference>
<evidence type="ECO:0000256" key="6">
    <source>
        <dbReference type="ARBA" id="ARBA00022697"/>
    </source>
</evidence>
<evidence type="ECO:0000313" key="15">
    <source>
        <dbReference type="EMBL" id="EGF98735.1"/>
    </source>
</evidence>
<dbReference type="HOGENOM" id="CLU_049966_1_0_1"/>
<evidence type="ECO:0000256" key="2">
    <source>
        <dbReference type="ARBA" id="ARBA00005097"/>
    </source>
</evidence>
<evidence type="ECO:0000313" key="16">
    <source>
        <dbReference type="Proteomes" id="UP000001072"/>
    </source>
</evidence>
<dbReference type="CDD" id="cd18130">
    <property type="entry name" value="ASADH_C_arch_fung_like"/>
    <property type="match status" value="1"/>
</dbReference>
<dbReference type="OrthoDB" id="1894490at2759"/>
<evidence type="ECO:0000256" key="8">
    <source>
        <dbReference type="ARBA" id="ARBA00023002"/>
    </source>
</evidence>
<dbReference type="InParanoid" id="F4S9G2"/>
<dbReference type="CDD" id="cd02315">
    <property type="entry name" value="ScASADH_like_N"/>
    <property type="match status" value="1"/>
</dbReference>
<dbReference type="PANTHER" id="PTHR46718:SF1">
    <property type="entry name" value="ASPARTATE-SEMIALDEHYDE DEHYDROGENASE"/>
    <property type="match status" value="1"/>
</dbReference>
<feature type="domain" description="Semialdehyde dehydrogenase NAD-binding" evidence="14">
    <location>
        <begin position="10"/>
        <end position="136"/>
    </location>
</feature>
<dbReference type="GeneID" id="18928751"/>
<evidence type="ECO:0000256" key="11">
    <source>
        <dbReference type="ARBA" id="ARBA00049950"/>
    </source>
</evidence>
<dbReference type="InterPro" id="IPR036291">
    <property type="entry name" value="NAD(P)-bd_dom_sf"/>
</dbReference>
<comment type="function">
    <text evidence="11">Catalyzes the NADPH-dependent formation of L-aspartate 4-semialdehyde (L-ASA) by the reductive dephosphorylation of 4-phospho-L-aspartate. Mediates the second step in the biosynthesis of amino acids that derive from aspartate (the aspartate family of amino acids), including methioinine and threonine, the latter of which is a precursor to isoleucine.</text>
</comment>
<dbReference type="GO" id="GO:0009088">
    <property type="term" value="P:threonine biosynthetic process"/>
    <property type="evidence" value="ECO:0007669"/>
    <property type="project" value="UniProtKB-KW"/>
</dbReference>
<dbReference type="GO" id="GO:0009086">
    <property type="term" value="P:methionine biosynthetic process"/>
    <property type="evidence" value="ECO:0007669"/>
    <property type="project" value="UniProtKB-KW"/>
</dbReference>
<keyword evidence="7" id="KW-0521">NADP</keyword>
<dbReference type="eggNOG" id="KOG4777">
    <property type="taxonomic scope" value="Eukaryota"/>
</dbReference>
<evidence type="ECO:0000256" key="4">
    <source>
        <dbReference type="ARBA" id="ARBA00013120"/>
    </source>
</evidence>
<gene>
    <name evidence="15" type="ORF">MELLADRAFT_50909</name>
</gene>
<dbReference type="InterPro" id="IPR012280">
    <property type="entry name" value="Semialdhyde_DH_dimer_dom"/>
</dbReference>
<keyword evidence="9" id="KW-0486">Methionine biosynthesis</keyword>
<keyword evidence="16" id="KW-1185">Reference proteome</keyword>
<dbReference type="GO" id="GO:0050661">
    <property type="term" value="F:NADP binding"/>
    <property type="evidence" value="ECO:0007669"/>
    <property type="project" value="InterPro"/>
</dbReference>
<reference evidence="16" key="1">
    <citation type="journal article" date="2011" name="Proc. Natl. Acad. Sci. U.S.A.">
        <title>Obligate biotrophy features unraveled by the genomic analysis of rust fungi.</title>
        <authorList>
            <person name="Duplessis S."/>
            <person name="Cuomo C.A."/>
            <person name="Lin Y.-C."/>
            <person name="Aerts A."/>
            <person name="Tisserant E."/>
            <person name="Veneault-Fourrey C."/>
            <person name="Joly D.L."/>
            <person name="Hacquard S."/>
            <person name="Amselem J."/>
            <person name="Cantarel B.L."/>
            <person name="Chiu R."/>
            <person name="Coutinho P.M."/>
            <person name="Feau N."/>
            <person name="Field M."/>
            <person name="Frey P."/>
            <person name="Gelhaye E."/>
            <person name="Goldberg J."/>
            <person name="Grabherr M.G."/>
            <person name="Kodira C.D."/>
            <person name="Kohler A."/>
            <person name="Kuees U."/>
            <person name="Lindquist E.A."/>
            <person name="Lucas S.M."/>
            <person name="Mago R."/>
            <person name="Mauceli E."/>
            <person name="Morin E."/>
            <person name="Murat C."/>
            <person name="Pangilinan J.L."/>
            <person name="Park R."/>
            <person name="Pearson M."/>
            <person name="Quesneville H."/>
            <person name="Rouhier N."/>
            <person name="Sakthikumar S."/>
            <person name="Salamov A.A."/>
            <person name="Schmutz J."/>
            <person name="Selles B."/>
            <person name="Shapiro H."/>
            <person name="Tanguay P."/>
            <person name="Tuskan G.A."/>
            <person name="Henrissat B."/>
            <person name="Van de Peer Y."/>
            <person name="Rouze P."/>
            <person name="Ellis J.G."/>
            <person name="Dodds P.N."/>
            <person name="Schein J.E."/>
            <person name="Zhong S."/>
            <person name="Hamelin R.C."/>
            <person name="Grigoriev I.V."/>
            <person name="Szabo L.J."/>
            <person name="Martin F."/>
        </authorList>
    </citation>
    <scope>NUCLEOTIDE SEQUENCE [LARGE SCALE GENOMIC DNA]</scope>
    <source>
        <strain evidence="16">98AG31 / pathotype 3-4-7</strain>
    </source>
</reference>
<dbReference type="STRING" id="747676.F4S9G2"/>
<feature type="active site" description="Acyl-thioester intermediate" evidence="13">
    <location>
        <position position="161"/>
    </location>
</feature>
<accession>F4S9G2</accession>
<dbReference type="SMART" id="SM00859">
    <property type="entry name" value="Semialdhyde_dh"/>
    <property type="match status" value="1"/>
</dbReference>
<evidence type="ECO:0000256" key="1">
    <source>
        <dbReference type="ARBA" id="ARBA00005021"/>
    </source>
</evidence>
<evidence type="ECO:0000256" key="9">
    <source>
        <dbReference type="ARBA" id="ARBA00023167"/>
    </source>
</evidence>
<feature type="active site" description="Proton acceptor" evidence="13">
    <location>
        <position position="271"/>
    </location>
</feature>
<keyword evidence="8" id="KW-0560">Oxidoreductase</keyword>
<dbReference type="FunFam" id="3.30.360.10:FF:000016">
    <property type="entry name" value="Probable aspartate-semialdehyde dehydrogenase"/>
    <property type="match status" value="1"/>
</dbReference>
<dbReference type="GO" id="GO:0004073">
    <property type="term" value="F:aspartate-semialdehyde dehydrogenase activity"/>
    <property type="evidence" value="ECO:0007669"/>
    <property type="project" value="UniProtKB-EC"/>
</dbReference>
<dbReference type="KEGG" id="mlr:MELLADRAFT_50909"/>
<dbReference type="Gene3D" id="3.40.50.720">
    <property type="entry name" value="NAD(P)-binding Rossmann-like Domain"/>
    <property type="match status" value="1"/>
</dbReference>
<dbReference type="PANTHER" id="PTHR46718">
    <property type="entry name" value="ASPARTATE-SEMIALDEHYDE DEHYDROGENASE"/>
    <property type="match status" value="1"/>
</dbReference>
<comment type="pathway">
    <text evidence="2">Amino-acid biosynthesis; L-threonine biosynthesis; L-threonine from L-aspartate: step 2/5.</text>
</comment>
<evidence type="ECO:0000256" key="5">
    <source>
        <dbReference type="ARBA" id="ARBA00022605"/>
    </source>
</evidence>
<comment type="catalytic activity">
    <reaction evidence="10">
        <text>L-aspartate 4-semialdehyde + phosphate + NADP(+) = 4-phospho-L-aspartate + NADPH + H(+)</text>
        <dbReference type="Rhea" id="RHEA:24284"/>
        <dbReference type="ChEBI" id="CHEBI:15378"/>
        <dbReference type="ChEBI" id="CHEBI:43474"/>
        <dbReference type="ChEBI" id="CHEBI:57535"/>
        <dbReference type="ChEBI" id="CHEBI:57783"/>
        <dbReference type="ChEBI" id="CHEBI:58349"/>
        <dbReference type="ChEBI" id="CHEBI:537519"/>
        <dbReference type="EC" id="1.2.1.11"/>
    </reaction>
    <physiologicalReaction direction="right-to-left" evidence="10">
        <dbReference type="Rhea" id="RHEA:24286"/>
    </physiologicalReaction>
</comment>